<dbReference type="GO" id="GO:0016987">
    <property type="term" value="F:sigma factor activity"/>
    <property type="evidence" value="ECO:0007669"/>
    <property type="project" value="InterPro"/>
</dbReference>
<keyword evidence="3" id="KW-1185">Reference proteome</keyword>
<dbReference type="GO" id="GO:0003677">
    <property type="term" value="F:DNA binding"/>
    <property type="evidence" value="ECO:0007669"/>
    <property type="project" value="InterPro"/>
</dbReference>
<sequence length="114" mass="12930">MRQHRQRYTVVNTRGDYLVNDNLLLLPEWTPDIRQLWLTTSKVEAARVANQVGGRACAITLEPLPVETHHAMRGIPVSVQQQVITLHEQGLSYREIARLLSIAKSTVGNIVNRH</sequence>
<proteinExistence type="predicted"/>
<dbReference type="GO" id="GO:0006352">
    <property type="term" value="P:DNA-templated transcription initiation"/>
    <property type="evidence" value="ECO:0007669"/>
    <property type="project" value="InterPro"/>
</dbReference>
<dbReference type="InterPro" id="IPR036388">
    <property type="entry name" value="WH-like_DNA-bd_sf"/>
</dbReference>
<comment type="caution">
    <text evidence="2">The sequence shown here is derived from an EMBL/GenBank/DDBJ whole genome shotgun (WGS) entry which is preliminary data.</text>
</comment>
<dbReference type="Gene3D" id="1.10.10.10">
    <property type="entry name" value="Winged helix-like DNA-binding domain superfamily/Winged helix DNA-binding domain"/>
    <property type="match status" value="1"/>
</dbReference>
<dbReference type="Proteomes" id="UP000051804">
    <property type="component" value="Unassembled WGS sequence"/>
</dbReference>
<dbReference type="PATRIC" id="fig|1291734.4.peg.1742"/>
<dbReference type="RefSeq" id="WP_054721359.1">
    <property type="nucleotide sequence ID" value="NZ_AZDJ01000003.1"/>
</dbReference>
<dbReference type="Pfam" id="PF08281">
    <property type="entry name" value="Sigma70_r4_2"/>
    <property type="match status" value="1"/>
</dbReference>
<dbReference type="OrthoDB" id="2296243at2"/>
<organism evidence="2 3">
    <name type="scientific">Lacticaseibacillus nasuensis JCM 17158</name>
    <dbReference type="NCBI Taxonomy" id="1291734"/>
    <lineage>
        <taxon>Bacteria</taxon>
        <taxon>Bacillati</taxon>
        <taxon>Bacillota</taxon>
        <taxon>Bacilli</taxon>
        <taxon>Lactobacillales</taxon>
        <taxon>Lactobacillaceae</taxon>
        <taxon>Lacticaseibacillus</taxon>
    </lineage>
</organism>
<dbReference type="AlphaFoldDB" id="A0A0R1JRW7"/>
<evidence type="ECO:0000313" key="2">
    <source>
        <dbReference type="EMBL" id="KRK73864.1"/>
    </source>
</evidence>
<dbReference type="SUPFAM" id="SSF46689">
    <property type="entry name" value="Homeodomain-like"/>
    <property type="match status" value="1"/>
</dbReference>
<dbReference type="InterPro" id="IPR013249">
    <property type="entry name" value="RNA_pol_sigma70_r4_t2"/>
</dbReference>
<reference evidence="2 3" key="1">
    <citation type="journal article" date="2015" name="Genome Announc.">
        <title>Expanding the biotechnology potential of lactobacilli through comparative genomics of 213 strains and associated genera.</title>
        <authorList>
            <person name="Sun Z."/>
            <person name="Harris H.M."/>
            <person name="McCann A."/>
            <person name="Guo C."/>
            <person name="Argimon S."/>
            <person name="Zhang W."/>
            <person name="Yang X."/>
            <person name="Jeffery I.B."/>
            <person name="Cooney J.C."/>
            <person name="Kagawa T.F."/>
            <person name="Liu W."/>
            <person name="Song Y."/>
            <person name="Salvetti E."/>
            <person name="Wrobel A."/>
            <person name="Rasinkangas P."/>
            <person name="Parkhill J."/>
            <person name="Rea M.C."/>
            <person name="O'Sullivan O."/>
            <person name="Ritari J."/>
            <person name="Douillard F.P."/>
            <person name="Paul Ross R."/>
            <person name="Yang R."/>
            <person name="Briner A.E."/>
            <person name="Felis G.E."/>
            <person name="de Vos W.M."/>
            <person name="Barrangou R."/>
            <person name="Klaenhammer T.R."/>
            <person name="Caufield P.W."/>
            <person name="Cui Y."/>
            <person name="Zhang H."/>
            <person name="O'Toole P.W."/>
        </authorList>
    </citation>
    <scope>NUCLEOTIDE SEQUENCE [LARGE SCALE GENOMIC DNA]</scope>
    <source>
        <strain evidence="2 3">JCM 17158</strain>
    </source>
</reference>
<name>A0A0R1JRW7_9LACO</name>
<dbReference type="STRING" id="1291734.FD02_GL001694"/>
<evidence type="ECO:0000313" key="3">
    <source>
        <dbReference type="Proteomes" id="UP000051804"/>
    </source>
</evidence>
<dbReference type="InterPro" id="IPR009057">
    <property type="entry name" value="Homeodomain-like_sf"/>
</dbReference>
<feature type="domain" description="RNA polymerase sigma factor 70 region 4 type 2" evidence="1">
    <location>
        <begin position="80"/>
        <end position="109"/>
    </location>
</feature>
<gene>
    <name evidence="2" type="ORF">FD02_GL001694</name>
</gene>
<accession>A0A0R1JRW7</accession>
<evidence type="ECO:0000259" key="1">
    <source>
        <dbReference type="Pfam" id="PF08281"/>
    </source>
</evidence>
<protein>
    <recommendedName>
        <fullName evidence="1">RNA polymerase sigma factor 70 region 4 type 2 domain-containing protein</fullName>
    </recommendedName>
</protein>
<dbReference type="EMBL" id="AZDJ01000003">
    <property type="protein sequence ID" value="KRK73864.1"/>
    <property type="molecule type" value="Genomic_DNA"/>
</dbReference>